<feature type="transmembrane region" description="Helical" evidence="8">
    <location>
        <begin position="500"/>
        <end position="517"/>
    </location>
</feature>
<dbReference type="GO" id="GO:0005886">
    <property type="term" value="C:plasma membrane"/>
    <property type="evidence" value="ECO:0007669"/>
    <property type="project" value="UniProtKB-SubCell"/>
</dbReference>
<dbReference type="SUPFAM" id="SSF103473">
    <property type="entry name" value="MFS general substrate transporter"/>
    <property type="match status" value="2"/>
</dbReference>
<keyword evidence="3" id="KW-1003">Cell membrane</keyword>
<dbReference type="InterPro" id="IPR020846">
    <property type="entry name" value="MFS_dom"/>
</dbReference>
<feature type="transmembrane region" description="Helical" evidence="8">
    <location>
        <begin position="738"/>
        <end position="755"/>
    </location>
</feature>
<feature type="transmembrane region" description="Helical" evidence="8">
    <location>
        <begin position="184"/>
        <end position="208"/>
    </location>
</feature>
<dbReference type="AlphaFoldDB" id="A0AAN9XYI0"/>
<dbReference type="PROSITE" id="PS00217">
    <property type="entry name" value="SUGAR_TRANSPORT_2"/>
    <property type="match status" value="2"/>
</dbReference>
<feature type="transmembrane region" description="Helical" evidence="8">
    <location>
        <begin position="789"/>
        <end position="813"/>
    </location>
</feature>
<feature type="transmembrane region" description="Helical" evidence="8">
    <location>
        <begin position="529"/>
        <end position="547"/>
    </location>
</feature>
<feature type="transmembrane region" description="Helical" evidence="8">
    <location>
        <begin position="587"/>
        <end position="609"/>
    </location>
</feature>
<feature type="transmembrane region" description="Helical" evidence="8">
    <location>
        <begin position="315"/>
        <end position="335"/>
    </location>
</feature>
<feature type="transmembrane region" description="Helical" evidence="8">
    <location>
        <begin position="762"/>
        <end position="783"/>
    </location>
</feature>
<keyword evidence="4" id="KW-0762">Sugar transport</keyword>
<evidence type="ECO:0000256" key="3">
    <source>
        <dbReference type="ARBA" id="ARBA00022475"/>
    </source>
</evidence>
<dbReference type="PANTHER" id="PTHR48021">
    <property type="match status" value="1"/>
</dbReference>
<dbReference type="PANTHER" id="PTHR48021:SF68">
    <property type="entry name" value="MAJOR FACILITATOR SUPERFAMILY (MFS) PROFILE DOMAIN-CONTAINING PROTEIN"/>
    <property type="match status" value="1"/>
</dbReference>
<dbReference type="InterPro" id="IPR005828">
    <property type="entry name" value="MFS_sugar_transport-like"/>
</dbReference>
<feature type="transmembrane region" description="Helical" evidence="8">
    <location>
        <begin position="78"/>
        <end position="99"/>
    </location>
</feature>
<organism evidence="10 11">
    <name type="scientific">Parthenolecanium corni</name>
    <dbReference type="NCBI Taxonomy" id="536013"/>
    <lineage>
        <taxon>Eukaryota</taxon>
        <taxon>Metazoa</taxon>
        <taxon>Ecdysozoa</taxon>
        <taxon>Arthropoda</taxon>
        <taxon>Hexapoda</taxon>
        <taxon>Insecta</taxon>
        <taxon>Pterygota</taxon>
        <taxon>Neoptera</taxon>
        <taxon>Paraneoptera</taxon>
        <taxon>Hemiptera</taxon>
        <taxon>Sternorrhyncha</taxon>
        <taxon>Coccoidea</taxon>
        <taxon>Coccidae</taxon>
        <taxon>Parthenolecanium</taxon>
    </lineage>
</organism>
<dbReference type="FunFam" id="1.20.1250.20:FF:000218">
    <property type="entry name" value="facilitated trehalose transporter Tret1"/>
    <property type="match status" value="1"/>
</dbReference>
<dbReference type="EMBL" id="JBBCAQ010000037">
    <property type="protein sequence ID" value="KAK7574332.1"/>
    <property type="molecule type" value="Genomic_DNA"/>
</dbReference>
<feature type="transmembrane region" description="Helical" evidence="8">
    <location>
        <begin position="252"/>
        <end position="274"/>
    </location>
</feature>
<dbReference type="Pfam" id="PF00083">
    <property type="entry name" value="Sugar_tr"/>
    <property type="match status" value="2"/>
</dbReference>
<keyword evidence="11" id="KW-1185">Reference proteome</keyword>
<dbReference type="InterPro" id="IPR036259">
    <property type="entry name" value="MFS_trans_sf"/>
</dbReference>
<feature type="domain" description="Major facilitator superfamily (MFS) profile" evidence="9">
    <location>
        <begin position="462"/>
        <end position="880"/>
    </location>
</feature>
<dbReference type="PROSITE" id="PS50850">
    <property type="entry name" value="MFS"/>
    <property type="match status" value="2"/>
</dbReference>
<keyword evidence="6 8" id="KW-1133">Transmembrane helix</keyword>
<dbReference type="InterPro" id="IPR050549">
    <property type="entry name" value="MFS_Trehalose_Transporter"/>
</dbReference>
<keyword evidence="2" id="KW-0813">Transport</keyword>
<keyword evidence="5 8" id="KW-0812">Transmembrane</keyword>
<evidence type="ECO:0000256" key="4">
    <source>
        <dbReference type="ARBA" id="ARBA00022597"/>
    </source>
</evidence>
<comment type="caution">
    <text evidence="10">The sequence shown here is derived from an EMBL/GenBank/DDBJ whole genome shotgun (WGS) entry which is preliminary data.</text>
</comment>
<evidence type="ECO:0000256" key="5">
    <source>
        <dbReference type="ARBA" id="ARBA00022692"/>
    </source>
</evidence>
<evidence type="ECO:0000256" key="6">
    <source>
        <dbReference type="ARBA" id="ARBA00022989"/>
    </source>
</evidence>
<name>A0AAN9XYI0_9HEMI</name>
<feature type="domain" description="Major facilitator superfamily (MFS) profile" evidence="9">
    <location>
        <begin position="1"/>
        <end position="373"/>
    </location>
</feature>
<comment type="subcellular location">
    <subcellularLocation>
        <location evidence="1">Cell membrane</location>
        <topology evidence="1">Multi-pass membrane protein</topology>
    </subcellularLocation>
</comment>
<feature type="transmembrane region" description="Helical" evidence="8">
    <location>
        <begin position="553"/>
        <end position="575"/>
    </location>
</feature>
<feature type="transmembrane region" description="Helical" evidence="8">
    <location>
        <begin position="280"/>
        <end position="303"/>
    </location>
</feature>
<feature type="transmembrane region" description="Helical" evidence="8">
    <location>
        <begin position="347"/>
        <end position="368"/>
    </location>
</feature>
<evidence type="ECO:0000313" key="10">
    <source>
        <dbReference type="EMBL" id="KAK7574332.1"/>
    </source>
</evidence>
<evidence type="ECO:0000259" key="9">
    <source>
        <dbReference type="PROSITE" id="PS50850"/>
    </source>
</evidence>
<gene>
    <name evidence="10" type="ORF">V9T40_011523</name>
</gene>
<feature type="transmembrane region" description="Helical" evidence="8">
    <location>
        <begin position="228"/>
        <end position="245"/>
    </location>
</feature>
<feature type="transmembrane region" description="Helical" evidence="8">
    <location>
        <begin position="615"/>
        <end position="634"/>
    </location>
</feature>
<evidence type="ECO:0000256" key="1">
    <source>
        <dbReference type="ARBA" id="ARBA00004651"/>
    </source>
</evidence>
<feature type="transmembrane region" description="Helical" evidence="8">
    <location>
        <begin position="698"/>
        <end position="718"/>
    </location>
</feature>
<dbReference type="Gene3D" id="1.20.1250.20">
    <property type="entry name" value="MFS general substrate transporter like domains"/>
    <property type="match status" value="2"/>
</dbReference>
<dbReference type="GO" id="GO:0022857">
    <property type="term" value="F:transmembrane transporter activity"/>
    <property type="evidence" value="ECO:0007669"/>
    <property type="project" value="InterPro"/>
</dbReference>
<evidence type="ECO:0000256" key="2">
    <source>
        <dbReference type="ARBA" id="ARBA00022448"/>
    </source>
</evidence>
<feature type="transmembrane region" description="Helical" evidence="8">
    <location>
        <begin position="848"/>
        <end position="875"/>
    </location>
</feature>
<evidence type="ECO:0000256" key="8">
    <source>
        <dbReference type="SAM" id="Phobius"/>
    </source>
</evidence>
<evidence type="ECO:0000256" key="7">
    <source>
        <dbReference type="ARBA" id="ARBA00023136"/>
    </source>
</evidence>
<accession>A0AAN9XYI0</accession>
<keyword evidence="7 8" id="KW-0472">Membrane</keyword>
<dbReference type="Proteomes" id="UP001367676">
    <property type="component" value="Unassembled WGS sequence"/>
</dbReference>
<evidence type="ECO:0000313" key="11">
    <source>
        <dbReference type="Proteomes" id="UP001367676"/>
    </source>
</evidence>
<reference evidence="10 11" key="1">
    <citation type="submission" date="2024-03" db="EMBL/GenBank/DDBJ databases">
        <title>Adaptation during the transition from Ophiocordyceps entomopathogen to insect associate is accompanied by gene loss and intensified selection.</title>
        <authorList>
            <person name="Ward C.M."/>
            <person name="Onetto C.A."/>
            <person name="Borneman A.R."/>
        </authorList>
    </citation>
    <scope>NUCLEOTIDE SEQUENCE [LARGE SCALE GENOMIC DNA]</scope>
    <source>
        <strain evidence="10">AWRI1</strain>
        <tissue evidence="10">Single Adult Female</tissue>
    </source>
</reference>
<dbReference type="InterPro" id="IPR005829">
    <property type="entry name" value="Sugar_transporter_CS"/>
</dbReference>
<feature type="transmembrane region" description="Helical" evidence="8">
    <location>
        <begin position="15"/>
        <end position="35"/>
    </location>
</feature>
<sequence length="947" mass="106456">MFFGICFSWFLKDLLGSQISMFLLNQIWIVGWFILSMSDDYISIRCGCVLVGFASGFNNNVAMEYLVEIPEPRLRGAITVFSTACSFFGALLGHLSGIAVETQPLGMQLCAVVPVLSMVFIYWSPPSPYWLLKNNRVDKARSNFYYLRGQTPESVEEFDEILSRQSDIETETWRSSMKKLTRGFMHPFFISVLIFSSTCGSGCDVMIMYAKRVLTQLSFRIDPNLSTILMDVICIVFSTLSSYVIKKVTRRSLFFISCLGEILSLLAIIAAQIYNFSAEILTVILCVYMAINSLGLNPIAWLVSAEIFPESNRPVGIGASTIYYYLITIALSLFIPTDENNEVNAKMVPVLWIFVGMMSISSFFLFFVMPETKDISLEEVENQMEHSEALLEEMSYDGQISNGRYFRTPVKMASTAIDDSDSESEFKNEVKNDLIYNLPVLERCGTNGKFIRQFSIKEMLYFQLFAAISPILGSTCVGMTNGFTAVLVPKVPHILDSNGGSWLAGTITLSMLTGNILSSFTMRLFGRKMNLMFSYIPILIGWIYISFAIDFPVLLLSCLLIGFGSGVNVPVGLVYYAETCEPKIRGFLLGVMVSSVSIGILLVHSLGIFLNWQTASQICAVLPTIGFCWTFFVPESPSWLLSKRRIDEAKKSFIWLRGFDSASQAEFNALASRQVESNKSSWKQFWRILFSRQFFKPFFLLMLLFSVQQWSGLNVIIFHTVIVLRKISSKIDEVECTILIDLLRIGSSLVGCYLLKILRRRILYFVSSAGTVLSMISVVMALNYDMNEIILIVALSCYICAMHSGLVTLPWLMNSEVYPINIRDAGIVMSTVFAFFLQFIMVKTSISLFSSLGVSLTISIYAVVVLVGSIILYFVMPETKNDTLQEAVAEVEDNTESMRQKFNRGIKTLLATKQADNSAFMTANEYRDQIEAVKTAKEALQTCIINF</sequence>
<protein>
    <recommendedName>
        <fullName evidence="9">Major facilitator superfamily (MFS) profile domain-containing protein</fullName>
    </recommendedName>
</protein>
<feature type="transmembrane region" description="Helical" evidence="8">
    <location>
        <begin position="105"/>
        <end position="123"/>
    </location>
</feature>
<proteinExistence type="predicted"/>
<feature type="transmembrane region" description="Helical" evidence="8">
    <location>
        <begin position="825"/>
        <end position="842"/>
    </location>
</feature>
<feature type="transmembrane region" description="Helical" evidence="8">
    <location>
        <begin position="459"/>
        <end position="480"/>
    </location>
</feature>